<organism evidence="1 2">
    <name type="scientific">Microbacterium yannicii</name>
    <dbReference type="NCBI Taxonomy" id="671622"/>
    <lineage>
        <taxon>Bacteria</taxon>
        <taxon>Bacillati</taxon>
        <taxon>Actinomycetota</taxon>
        <taxon>Actinomycetes</taxon>
        <taxon>Micrococcales</taxon>
        <taxon>Microbacteriaceae</taxon>
        <taxon>Microbacterium</taxon>
    </lineage>
</organism>
<accession>A0ABP9LSQ4</accession>
<dbReference type="EMBL" id="BAABKZ010000001">
    <property type="protein sequence ID" value="GAA5084687.1"/>
    <property type="molecule type" value="Genomic_DNA"/>
</dbReference>
<evidence type="ECO:0000313" key="1">
    <source>
        <dbReference type="EMBL" id="GAA5084687.1"/>
    </source>
</evidence>
<comment type="caution">
    <text evidence="1">The sequence shown here is derived from an EMBL/GenBank/DDBJ whole genome shotgun (WGS) entry which is preliminary data.</text>
</comment>
<sequence>MPPHAERRWHLRRMRALPSPIRRAAARELEDRHPGSTDRVFPLSPAWEAHDRMCALRRNAQRGRRQFARNR</sequence>
<keyword evidence="2" id="KW-1185">Reference proteome</keyword>
<reference evidence="2" key="1">
    <citation type="journal article" date="2019" name="Int. J. Syst. Evol. Microbiol.">
        <title>The Global Catalogue of Microorganisms (GCM) 10K type strain sequencing project: providing services to taxonomists for standard genome sequencing and annotation.</title>
        <authorList>
            <consortium name="The Broad Institute Genomics Platform"/>
            <consortium name="The Broad Institute Genome Sequencing Center for Infectious Disease"/>
            <person name="Wu L."/>
            <person name="Ma J."/>
        </authorList>
    </citation>
    <scope>NUCLEOTIDE SEQUENCE [LARGE SCALE GENOMIC DNA]</scope>
    <source>
        <strain evidence="2">JCM 18959</strain>
    </source>
</reference>
<proteinExistence type="predicted"/>
<evidence type="ECO:0000313" key="2">
    <source>
        <dbReference type="Proteomes" id="UP001501407"/>
    </source>
</evidence>
<protein>
    <submittedName>
        <fullName evidence="1">Uncharacterized protein</fullName>
    </submittedName>
</protein>
<name>A0ABP9LSQ4_9MICO</name>
<dbReference type="Proteomes" id="UP001501407">
    <property type="component" value="Unassembled WGS sequence"/>
</dbReference>
<gene>
    <name evidence="1" type="ORF">GCM10025760_02790</name>
</gene>